<evidence type="ECO:0000259" key="5">
    <source>
        <dbReference type="PROSITE" id="PS50004"/>
    </source>
</evidence>
<feature type="transmembrane region" description="Helical" evidence="4">
    <location>
        <begin position="1813"/>
        <end position="1835"/>
    </location>
</feature>
<dbReference type="PROSITE" id="PS50004">
    <property type="entry name" value="C2"/>
    <property type="match status" value="1"/>
</dbReference>
<dbReference type="GO" id="GO:0005509">
    <property type="term" value="F:calcium ion binding"/>
    <property type="evidence" value="ECO:0007669"/>
    <property type="project" value="TreeGrafter"/>
</dbReference>
<protein>
    <submittedName>
        <fullName evidence="6">Extended synaptotagmin-like protein</fullName>
    </submittedName>
</protein>
<feature type="transmembrane region" description="Helical" evidence="4">
    <location>
        <begin position="2508"/>
        <end position="2528"/>
    </location>
</feature>
<dbReference type="PANTHER" id="PTHR45911:SF4">
    <property type="entry name" value="MULTIPLE C2 AND TRANSMEMBRANE DOMAIN-CONTAINING PROTEIN"/>
    <property type="match status" value="1"/>
</dbReference>
<feature type="compositionally biased region" description="Basic and acidic residues" evidence="3">
    <location>
        <begin position="62"/>
        <end position="74"/>
    </location>
</feature>
<feature type="transmembrane region" description="Helical" evidence="4">
    <location>
        <begin position="2147"/>
        <end position="2167"/>
    </location>
</feature>
<feature type="transmembrane region" description="Helical" evidence="4">
    <location>
        <begin position="2534"/>
        <end position="2555"/>
    </location>
</feature>
<feature type="compositionally biased region" description="Acidic residues" evidence="3">
    <location>
        <begin position="2872"/>
        <end position="2884"/>
    </location>
</feature>
<evidence type="ECO:0000256" key="4">
    <source>
        <dbReference type="SAM" id="Phobius"/>
    </source>
</evidence>
<accession>A0A7J6M0S3</accession>
<dbReference type="OrthoDB" id="420741at2759"/>
<feature type="transmembrane region" description="Helical" evidence="4">
    <location>
        <begin position="2375"/>
        <end position="2408"/>
    </location>
</feature>
<feature type="transmembrane region" description="Helical" evidence="4">
    <location>
        <begin position="360"/>
        <end position="390"/>
    </location>
</feature>
<feature type="compositionally biased region" description="Polar residues" evidence="3">
    <location>
        <begin position="2925"/>
        <end position="2935"/>
    </location>
</feature>
<keyword evidence="4" id="KW-0472">Membrane</keyword>
<name>A0A7J6M0S3_PERCH</name>
<dbReference type="Pfam" id="PF00168">
    <property type="entry name" value="C2"/>
    <property type="match status" value="1"/>
</dbReference>
<dbReference type="InterPro" id="IPR000008">
    <property type="entry name" value="C2_dom"/>
</dbReference>
<feature type="transmembrane region" description="Helical" evidence="4">
    <location>
        <begin position="2097"/>
        <end position="2122"/>
    </location>
</feature>
<dbReference type="Gene3D" id="2.60.40.150">
    <property type="entry name" value="C2 domain"/>
    <property type="match status" value="1"/>
</dbReference>
<proteinExistence type="predicted"/>
<keyword evidence="1" id="KW-0479">Metal-binding</keyword>
<dbReference type="EMBL" id="JAAPAO010000271">
    <property type="protein sequence ID" value="KAF4665094.1"/>
    <property type="molecule type" value="Genomic_DNA"/>
</dbReference>
<evidence type="ECO:0000256" key="2">
    <source>
        <dbReference type="ARBA" id="ARBA00022837"/>
    </source>
</evidence>
<dbReference type="Proteomes" id="UP000591131">
    <property type="component" value="Unassembled WGS sequence"/>
</dbReference>
<feature type="transmembrane region" description="Helical" evidence="4">
    <location>
        <begin position="2480"/>
        <end position="2501"/>
    </location>
</feature>
<feature type="transmembrane region" description="Helical" evidence="4">
    <location>
        <begin position="2600"/>
        <end position="2622"/>
    </location>
</feature>
<dbReference type="SMART" id="SM00239">
    <property type="entry name" value="C2"/>
    <property type="match status" value="1"/>
</dbReference>
<feature type="transmembrane region" description="Helical" evidence="4">
    <location>
        <begin position="2343"/>
        <end position="2363"/>
    </location>
</feature>
<feature type="transmembrane region" description="Helical" evidence="4">
    <location>
        <begin position="2651"/>
        <end position="2668"/>
    </location>
</feature>
<organism evidence="6 7">
    <name type="scientific">Perkinsus chesapeaki</name>
    <name type="common">Clam parasite</name>
    <name type="synonym">Perkinsus andrewsi</name>
    <dbReference type="NCBI Taxonomy" id="330153"/>
    <lineage>
        <taxon>Eukaryota</taxon>
        <taxon>Sar</taxon>
        <taxon>Alveolata</taxon>
        <taxon>Perkinsozoa</taxon>
        <taxon>Perkinsea</taxon>
        <taxon>Perkinsida</taxon>
        <taxon>Perkinsidae</taxon>
        <taxon>Perkinsus</taxon>
    </lineage>
</organism>
<dbReference type="GO" id="GO:0016020">
    <property type="term" value="C:membrane"/>
    <property type="evidence" value="ECO:0007669"/>
    <property type="project" value="TreeGrafter"/>
</dbReference>
<feature type="transmembrane region" description="Helical" evidence="4">
    <location>
        <begin position="1888"/>
        <end position="1908"/>
    </location>
</feature>
<evidence type="ECO:0000256" key="1">
    <source>
        <dbReference type="ARBA" id="ARBA00022723"/>
    </source>
</evidence>
<comment type="caution">
    <text evidence="6">The sequence shown here is derived from an EMBL/GenBank/DDBJ whole genome shotgun (WGS) entry which is preliminary data.</text>
</comment>
<keyword evidence="7" id="KW-1185">Reference proteome</keyword>
<reference evidence="6 7" key="1">
    <citation type="submission" date="2020-04" db="EMBL/GenBank/DDBJ databases">
        <title>Perkinsus chesapeaki whole genome sequence.</title>
        <authorList>
            <person name="Bogema D.R."/>
        </authorList>
    </citation>
    <scope>NUCLEOTIDE SEQUENCE [LARGE SCALE GENOMIC DNA]</scope>
    <source>
        <strain evidence="6">ATCC PRA-425</strain>
    </source>
</reference>
<feature type="compositionally biased region" description="Low complexity" evidence="3">
    <location>
        <begin position="2804"/>
        <end position="2813"/>
    </location>
</feature>
<evidence type="ECO:0000313" key="6">
    <source>
        <dbReference type="EMBL" id="KAF4665094.1"/>
    </source>
</evidence>
<evidence type="ECO:0000313" key="7">
    <source>
        <dbReference type="Proteomes" id="UP000591131"/>
    </source>
</evidence>
<gene>
    <name evidence="6" type="primary">ESYT1_3</name>
    <name evidence="6" type="ORF">FOL47_004793</name>
</gene>
<feature type="region of interest" description="Disordered" evidence="3">
    <location>
        <begin position="45"/>
        <end position="76"/>
    </location>
</feature>
<sequence length="2948" mass="320966">MTVAISTKCELCGAETAKSYVCKPCGKTVCSDCLASGRFIGTKKCRSCTGDSSSPTRTPSPKMEKTDSGSDKNKKGIGAPFSKITGAAKAVGHAGKTAVKGTAGAVGSVATGAVGAGTHAVGGAAHMAGAGLGKVGQFAKFGGTFDAGSGGGMLDMSDATLKFGWELYALLNVTLIEASGLKAADTNIIGKATGSDPYCVVTLLSDKTSRRTPTCKKTLSPVWNHECTTIVVNVPCQKMKVQVWDWDATSDDDLIGEAVIDLTHLAPGHRTDGWVPLTHEGEPAGAVHLAMEIMFTPWSEKIAFVQEEMVPRPKPKPKFDINALYGPGMWLADVLWFGWLEPIVMNQLLPILMWQNWFKSFGALIGYVIASYYAAYWPAFACWITAAFMVRNKTLKGYERFMANKSMTSGFDKTGKLVLLEVEENDNDNDVDQQEFGGLIKTFTRMSPGWVKEMAAGFQPTVKNIVEGVALARNIILWKHELSKKVFYGLLAAGVVLCFLPFWILVMPAGAGVLLANSPLKGLFIGLAKYTARPKPTGDIGLLDAMEEHHHSSDYKTLVIQKQRTRTKDTTTSETTTPATRVSAPIVVLAGIIILYNVTGQQTAANQLYRLINGGPVHDFWEIHEVKMYLDRDCADDKLVQLSDITESSHSTEYTVNTAVRAFDSILTTAWSADCRLATGGCAIGTQWIGASIANDPAWNTYILTASQSPNPQIVPIPSIKCMKIYQSPIWSRRTQMIEVEKWTGHAYMPEFRLDALSGGVWQQRPAPPRTLWRLTNADDLEDRWTVAEVHFYSDFICDERFELTDINTVIASPAEMTWTSGDPLLAANTVDYNTDTAWMASCSSTQPTGCPAESAWIGQEFNSPVNDIRCVMVWQSDGYRATSSPSTAAQSMLLQRWSGYTWETTLTISNPTFQGGQWEHNKPQTGYLWGIRNFASVEDKWEVSELRFYSEQDCSGGDALDGEPTATASIGEAALAFDQDEFTAWVADCSDEANPNRGCHSGQATLALLFTAPKEVACFKLIQSPDPSRQASSVEIVKWIGLGWEVADFQDAIGGSTWNQRPALAASMWRMIHSEEQWARPKTTWNVQELSLYSDTMCSAASVDPVEEDWQDPPRYITSGDASQHQRSRLAFDGDVFSGWKAVHSYADAGAAWIGVQRLGEFDVKCVKIYQSRLVEEQATVAWIQRWSGSEWESWITLNEIGGGAWDRRPALAATLWRISGQLREHAAGEAPNEWEIEEFIMHTDSDCTEAITVRGGITPLASSSGIDGAEVAGPARAFDGDIKTGWIGQGKPVMTESVDGSGSLQQQLRAWVGLDVGIDAPHEVRCIRIFQAKEVNRQATSITLEWWNRNTTEGPTSHIVNDFAVWTITGRLTEVGGGTWSRYPAALGTQWRIVLSDYVRDGWRIAELEMYSDTACHPDNFLEGGEPMASTGVNSPSRASDNDTTTLWHADCAPCVGVEAWTGFDFGASRPSTVKCVRLKQSGVATQMARSVDLQMWTGEAWETTMALKGLGGGGWQKRPSLFNSMWRVSYLGEGQYGQCPSIVRVRQRAWGVGRLHFYSDDDCTNEVTGFGEPISSTVLPPAYALDDPYMYGPESAFSDDTGTEWAAFCAVSKAGVAAMCRPGEEWVGMDFSGTPAIRKGRSSQVDVRCISMRHAGRDTAHCCDKADEIRLERWDGEAWQPAVWDHTAGSSIPNVTSNVEGRGSPASGVTSRGAVMPITAVFAGLINDCISGTMKRNRRSSDECAIPLSGAVNLLGDAACSKHDACATAGFTGECCPLEEEYSRCCCSFLKAQSVFDDEVTGEGISLELVAIWVSNITPWICLLILAVMYALDRTTGPDPIKHPRLISYVSRARGFVKKNTSVPMRLFRLLINPAGTTLRRTLRVIGLILIGFFGGGIAIWLLLALMFGELIMALLMLLALIIRASVSPFDPDKPTEMRHRLLVIGIPIKTDADLPGLGEVVASAIDTILRAVSTFIKFFFDFLLVRASLGSLNFDVSIRIEALVVEIPDVFSGIRELAEVAWRWVQAATEVFSQFLTMAVGVPRCEGPAVLFAAVCLSIVSIVLIRWINYDFFGLYVAAKYSVKPTRPRCQKLLMLGILSGCRAAVFAAAQCMMLLFYRSLIITDPFSAKNWMCPWDDSLTVFLGRGMIIVIAGGSLIIFFLCANGHFMGQDYVVAPLADWIKLDIQELDPDGPESVIRWDVALSMLPTSFGLWYDNWNVKAYLIKERAHLYSKKLRDPQPCQSCGEIHTPYDELIRETGRMVSLCWQLLPLGILIGKAAEYLNNPPLYYKGTALPCLMGRQPPPPPQEGLDPNASTKDKIYYNFTLFTKWFMRRGIIYVKRLFAILLLFLVVLLPFIITKDNLSTLANPMFLIAMLLGLGKALFDALIPILLLALVAGVLAYAAKQQRVKDEKEACSSALAATMAAETVKRREASYKPEADLKPHFGYCMLASQIACGIGLASKEGGFTTEGESLLIGLGICTFLGLTLNRAILLLRHQSTPAFLGYQLVFSIGICIALLIFLAKGPGFIVAFISSVVMISLNLIAFRIYDSSPKESLLVLVSGIINRHILCSLLGVNMGFVFGSTIISNIGGFITTWICHTALSITLGISFIMSILALIKNPALLWSAIAGLTASSVTVVSFGPLIGLVVGTVVFTIIGAIIEGRQLKKALADAKYEAESEAGSAVSTAPLPMSDFKRKTLHDLSVIDITTDEPKKTPKKGLKALPGPTVLDSPRTVEVHREAARVVVLSKIVNNREGGESLPNVVPGSPMMAIEDNNSMPSPKVVESNVDNEDEDGAAAADVTVGASSPHQSGGGPVKMSLRDKAQHARQAKQKKNELASKVSAISSDDSDSSSSDIMEQNNEASNDDDDNTSDDDSDHLPLPTRKPLGALSTGQHEKGAAPPLPPPRPHPDMEKGNQESGATGSNSATKEDPTADGGAQD</sequence>
<feature type="transmembrane region" description="Helical" evidence="4">
    <location>
        <begin position="2575"/>
        <end position="2594"/>
    </location>
</feature>
<keyword evidence="4" id="KW-0812">Transmembrane</keyword>
<keyword evidence="4" id="KW-1133">Transmembrane helix</keyword>
<feature type="domain" description="C2" evidence="5">
    <location>
        <begin position="150"/>
        <end position="275"/>
    </location>
</feature>
<dbReference type="InterPro" id="IPR035892">
    <property type="entry name" value="C2_domain_sf"/>
</dbReference>
<keyword evidence="2" id="KW-0106">Calcium</keyword>
<feature type="compositionally biased region" description="Polar residues" evidence="3">
    <location>
        <begin position="49"/>
        <end position="59"/>
    </location>
</feature>
<feature type="transmembrane region" description="Helical" evidence="4">
    <location>
        <begin position="2053"/>
        <end position="2076"/>
    </location>
</feature>
<dbReference type="SUPFAM" id="SSF49562">
    <property type="entry name" value="C2 domain (Calcium/lipid-binding domain, CaLB)"/>
    <property type="match status" value="1"/>
</dbReference>
<feature type="region of interest" description="Disordered" evidence="3">
    <location>
        <begin position="2763"/>
        <end position="2948"/>
    </location>
</feature>
<evidence type="ECO:0000256" key="3">
    <source>
        <dbReference type="SAM" id="MobiDB-lite"/>
    </source>
</evidence>
<dbReference type="PANTHER" id="PTHR45911">
    <property type="entry name" value="C2 DOMAIN-CONTAINING PROTEIN"/>
    <property type="match status" value="1"/>
</dbReference>
<feature type="transmembrane region" description="Helical" evidence="4">
    <location>
        <begin position="2450"/>
        <end position="2468"/>
    </location>
</feature>
<feature type="transmembrane region" description="Helical" evidence="4">
    <location>
        <begin position="486"/>
        <end position="506"/>
    </location>
</feature>